<evidence type="ECO:0000313" key="2">
    <source>
        <dbReference type="Proteomes" id="UP000184436"/>
    </source>
</evidence>
<sequence length="372" mass="43891">MDQNIKNMEEKEIRVIAFYLPQFHPTPENDQWWGKGFTEWTNVGKAKPLFRGHYQPRVPADLGYYDLRVSETRVEQAEMARKYGIEGFCYWHYWFGNGRQLLQRPFQEVLASGQPDFPFCLSWANHSWEDKQFSKEGTHKMLMEQLYPGETDEIAHFNYLLPAFKDHRYIRVDDKPVFMVYAPFSLPDAKRFIRLWQRLAQDNGLKGIHFIGQTNNAGDVQTLKDMGFDAVNIVRLFDFFKQNYSIFEKIHMKIMRIVFKKGRIIEYAKAAKFFSGNEDRQVDCYPTIIPNWDHSPRSGRLGHILVHSTPEKFKKHVLQSFSNVVHKPADKRLVFLKSWNEWAEGNYIEPDLKFGLSYLEALKEAIEEINSK</sequence>
<reference evidence="1 2" key="1">
    <citation type="submission" date="2016-11" db="EMBL/GenBank/DDBJ databases">
        <authorList>
            <person name="Jaros S."/>
            <person name="Januszkiewicz K."/>
            <person name="Wedrychowicz H."/>
        </authorList>
    </citation>
    <scope>NUCLEOTIDE SEQUENCE [LARGE SCALE GENOMIC DNA]</scope>
    <source>
        <strain evidence="1 2">DSM 26883</strain>
    </source>
</reference>
<evidence type="ECO:0000313" key="1">
    <source>
        <dbReference type="EMBL" id="SHE41615.1"/>
    </source>
</evidence>
<dbReference type="PANTHER" id="PTHR41244">
    <property type="entry name" value="RHAMNAN SYNTHESIS F"/>
    <property type="match status" value="1"/>
</dbReference>
<keyword evidence="2" id="KW-1185">Reference proteome</keyword>
<name>A0A1M4TB03_9BACE</name>
<keyword evidence="1" id="KW-0808">Transferase</keyword>
<dbReference type="CDD" id="cd11579">
    <property type="entry name" value="Glyco_tran_WbsX"/>
    <property type="match status" value="1"/>
</dbReference>
<dbReference type="InterPro" id="IPR032719">
    <property type="entry name" value="WbsX"/>
</dbReference>
<dbReference type="PANTHER" id="PTHR41244:SF1">
    <property type="entry name" value="GLYCOSYLTRANSFERASE"/>
    <property type="match status" value="1"/>
</dbReference>
<proteinExistence type="predicted"/>
<dbReference type="EMBL" id="FQVD01000002">
    <property type="protein sequence ID" value="SHE41615.1"/>
    <property type="molecule type" value="Genomic_DNA"/>
</dbReference>
<gene>
    <name evidence="1" type="ORF">SAMN05444349_10266</name>
</gene>
<dbReference type="AlphaFoldDB" id="A0A1M4TB03"/>
<dbReference type="GO" id="GO:0016740">
    <property type="term" value="F:transferase activity"/>
    <property type="evidence" value="ECO:0007669"/>
    <property type="project" value="UniProtKB-KW"/>
</dbReference>
<dbReference type="Proteomes" id="UP000184436">
    <property type="component" value="Unassembled WGS sequence"/>
</dbReference>
<accession>A0A1M4TB03</accession>
<protein>
    <submittedName>
        <fullName evidence="1">Glycosyltransferase WbsX</fullName>
    </submittedName>
</protein>
<dbReference type="Pfam" id="PF14307">
    <property type="entry name" value="Glyco_tran_WbsX"/>
    <property type="match status" value="1"/>
</dbReference>
<dbReference type="STRING" id="871325.SAMN05444349_10266"/>
<dbReference type="Gene3D" id="3.20.20.80">
    <property type="entry name" value="Glycosidases"/>
    <property type="match status" value="1"/>
</dbReference>
<organism evidence="1 2">
    <name type="scientific">Bacteroides faecichinchillae</name>
    <dbReference type="NCBI Taxonomy" id="871325"/>
    <lineage>
        <taxon>Bacteria</taxon>
        <taxon>Pseudomonadati</taxon>
        <taxon>Bacteroidota</taxon>
        <taxon>Bacteroidia</taxon>
        <taxon>Bacteroidales</taxon>
        <taxon>Bacteroidaceae</taxon>
        <taxon>Bacteroides</taxon>
    </lineage>
</organism>